<comment type="caution">
    <text evidence="9">The sequence shown here is derived from an EMBL/GenBank/DDBJ whole genome shotgun (WGS) entry which is preliminary data.</text>
</comment>
<dbReference type="PRINTS" id="PR01041">
    <property type="entry name" value="TRNASYNTHMET"/>
</dbReference>
<evidence type="ECO:0000256" key="5">
    <source>
        <dbReference type="ARBA" id="ARBA00023146"/>
    </source>
</evidence>
<dbReference type="Proteomes" id="UP001152561">
    <property type="component" value="Unassembled WGS sequence"/>
</dbReference>
<evidence type="ECO:0000256" key="7">
    <source>
        <dbReference type="SAM" id="MobiDB-lite"/>
    </source>
</evidence>
<protein>
    <recommendedName>
        <fullName evidence="8">Methionyl/Leucyl tRNA synthetase domain-containing protein</fullName>
    </recommendedName>
</protein>
<dbReference type="GO" id="GO:0017101">
    <property type="term" value="C:aminoacyl-tRNA synthetase multienzyme complex"/>
    <property type="evidence" value="ECO:0007669"/>
    <property type="project" value="TreeGrafter"/>
</dbReference>
<reference evidence="10" key="1">
    <citation type="journal article" date="2023" name="Proc. Natl. Acad. Sci. U.S.A.">
        <title>Genomic and structural basis for evolution of tropane alkaloid biosynthesis.</title>
        <authorList>
            <person name="Wanga Y.-J."/>
            <person name="Taina T."/>
            <person name="Yua J.-Y."/>
            <person name="Lia J."/>
            <person name="Xua B."/>
            <person name="Chenc J."/>
            <person name="D'Auriad J.C."/>
            <person name="Huanga J.-P."/>
            <person name="Huanga S.-X."/>
        </authorList>
    </citation>
    <scope>NUCLEOTIDE SEQUENCE [LARGE SCALE GENOMIC DNA]</scope>
    <source>
        <strain evidence="10">cv. KIB-2019</strain>
    </source>
</reference>
<dbReference type="GO" id="GO:0006431">
    <property type="term" value="P:methionyl-tRNA aminoacylation"/>
    <property type="evidence" value="ECO:0007669"/>
    <property type="project" value="InterPro"/>
</dbReference>
<keyword evidence="4 6" id="KW-0648">Protein biosynthesis</keyword>
<dbReference type="InterPro" id="IPR015413">
    <property type="entry name" value="Methionyl/Leucyl_tRNA_Synth"/>
</dbReference>
<dbReference type="InterPro" id="IPR033911">
    <property type="entry name" value="MetRS_core"/>
</dbReference>
<gene>
    <name evidence="9" type="ORF">K7X08_037986</name>
</gene>
<evidence type="ECO:0000313" key="10">
    <source>
        <dbReference type="Proteomes" id="UP001152561"/>
    </source>
</evidence>
<proteinExistence type="inferred from homology"/>
<feature type="region of interest" description="Disordered" evidence="7">
    <location>
        <begin position="183"/>
        <end position="206"/>
    </location>
</feature>
<sequence length="206" mass="23632">MSVSRGWSQNAISTTHAWLREGLKSRCITRDLKWGVPVPHEKYQEKVFYGWFDAPIGYVSITSCYTTEWEKWWKNPDNVELYQFMGKDNVPFHTVIFPSALLGTGESWTLMKTISVAEYLNYEASKFSKSRGVGVFGHKIGTPAPLFKELEDEEVEFYRDKFAGSQADRALKAETEAKKIAEQLNKEKISDGNKKERATKSSERLN</sequence>
<dbReference type="InterPro" id="IPR023458">
    <property type="entry name" value="Met-tRNA_ligase_1"/>
</dbReference>
<dbReference type="EMBL" id="JAJAGQ010000002">
    <property type="protein sequence ID" value="KAJ8571014.1"/>
    <property type="molecule type" value="Genomic_DNA"/>
</dbReference>
<dbReference type="OrthoDB" id="5844513at2759"/>
<dbReference type="PANTHER" id="PTHR45765:SF1">
    <property type="entry name" value="METHIONINE--TRNA LIGASE, CYTOPLASMIC"/>
    <property type="match status" value="1"/>
</dbReference>
<evidence type="ECO:0000313" key="9">
    <source>
        <dbReference type="EMBL" id="KAJ8571014.1"/>
    </source>
</evidence>
<dbReference type="GO" id="GO:0005829">
    <property type="term" value="C:cytosol"/>
    <property type="evidence" value="ECO:0007669"/>
    <property type="project" value="TreeGrafter"/>
</dbReference>
<keyword evidence="5 6" id="KW-0030">Aminoacyl-tRNA synthetase</keyword>
<keyword evidence="10" id="KW-1185">Reference proteome</keyword>
<evidence type="ECO:0000256" key="6">
    <source>
        <dbReference type="RuleBase" id="RU363039"/>
    </source>
</evidence>
<name>A0A9Q1MXI1_9SOLA</name>
<dbReference type="SUPFAM" id="SSF52374">
    <property type="entry name" value="Nucleotidylyl transferase"/>
    <property type="match status" value="1"/>
</dbReference>
<dbReference type="GO" id="GO:0004825">
    <property type="term" value="F:methionine-tRNA ligase activity"/>
    <property type="evidence" value="ECO:0007669"/>
    <property type="project" value="InterPro"/>
</dbReference>
<evidence type="ECO:0000256" key="1">
    <source>
        <dbReference type="ARBA" id="ARBA00022598"/>
    </source>
</evidence>
<evidence type="ECO:0000256" key="4">
    <source>
        <dbReference type="ARBA" id="ARBA00022917"/>
    </source>
</evidence>
<accession>A0A9Q1MXI1</accession>
<keyword evidence="3 6" id="KW-0067">ATP-binding</keyword>
<dbReference type="PANTHER" id="PTHR45765">
    <property type="entry name" value="METHIONINE--TRNA LIGASE"/>
    <property type="match status" value="1"/>
</dbReference>
<evidence type="ECO:0000256" key="3">
    <source>
        <dbReference type="ARBA" id="ARBA00022840"/>
    </source>
</evidence>
<dbReference type="GO" id="GO:0005524">
    <property type="term" value="F:ATP binding"/>
    <property type="evidence" value="ECO:0007669"/>
    <property type="project" value="UniProtKB-KW"/>
</dbReference>
<dbReference type="Pfam" id="PF09334">
    <property type="entry name" value="tRNA-synt_1g"/>
    <property type="match status" value="1"/>
</dbReference>
<feature type="domain" description="Methionyl/Leucyl tRNA synthetase" evidence="8">
    <location>
        <begin position="5"/>
        <end position="180"/>
    </location>
</feature>
<organism evidence="9 10">
    <name type="scientific">Anisodus acutangulus</name>
    <dbReference type="NCBI Taxonomy" id="402998"/>
    <lineage>
        <taxon>Eukaryota</taxon>
        <taxon>Viridiplantae</taxon>
        <taxon>Streptophyta</taxon>
        <taxon>Embryophyta</taxon>
        <taxon>Tracheophyta</taxon>
        <taxon>Spermatophyta</taxon>
        <taxon>Magnoliopsida</taxon>
        <taxon>eudicotyledons</taxon>
        <taxon>Gunneridae</taxon>
        <taxon>Pentapetalae</taxon>
        <taxon>asterids</taxon>
        <taxon>lamiids</taxon>
        <taxon>Solanales</taxon>
        <taxon>Solanaceae</taxon>
        <taxon>Solanoideae</taxon>
        <taxon>Hyoscyameae</taxon>
        <taxon>Anisodus</taxon>
    </lineage>
</organism>
<keyword evidence="2 6" id="KW-0547">Nucleotide-binding</keyword>
<evidence type="ECO:0000256" key="2">
    <source>
        <dbReference type="ARBA" id="ARBA00022741"/>
    </source>
</evidence>
<keyword evidence="1 6" id="KW-0436">Ligase</keyword>
<dbReference type="AlphaFoldDB" id="A0A9Q1MXI1"/>
<comment type="similarity">
    <text evidence="6">Belongs to the class-I aminoacyl-tRNA synthetase family.</text>
</comment>
<dbReference type="Gene3D" id="3.40.50.620">
    <property type="entry name" value="HUPs"/>
    <property type="match status" value="1"/>
</dbReference>
<dbReference type="InterPro" id="IPR014729">
    <property type="entry name" value="Rossmann-like_a/b/a_fold"/>
</dbReference>
<evidence type="ECO:0000259" key="8">
    <source>
        <dbReference type="Pfam" id="PF09334"/>
    </source>
</evidence>